<keyword evidence="3 7" id="KW-0547">Nucleotide-binding</keyword>
<dbReference type="GO" id="GO:0005524">
    <property type="term" value="F:ATP binding"/>
    <property type="evidence" value="ECO:0007669"/>
    <property type="project" value="UniProtKB-UniRule"/>
</dbReference>
<accession>A0A8H7S943</accession>
<keyword evidence="13" id="KW-1185">Reference proteome</keyword>
<dbReference type="InterPro" id="IPR017441">
    <property type="entry name" value="Protein_kinase_ATP_BS"/>
</dbReference>
<feature type="binding site" evidence="7">
    <location>
        <position position="102"/>
    </location>
    <ligand>
        <name>ATP</name>
        <dbReference type="ChEBI" id="CHEBI:30616"/>
    </ligand>
</feature>
<keyword evidence="4" id="KW-0418">Kinase</keyword>
<comment type="caution">
    <text evidence="12">The sequence shown here is derived from an EMBL/GenBank/DDBJ whole genome shotgun (WGS) entry which is preliminary data.</text>
</comment>
<dbReference type="FunFam" id="1.10.510.10:FF:000571">
    <property type="entry name" value="Maternal embryonic leucine zipper kinase"/>
    <property type="match status" value="1"/>
</dbReference>
<feature type="region of interest" description="Disordered" evidence="10">
    <location>
        <begin position="621"/>
        <end position="642"/>
    </location>
</feature>
<evidence type="ECO:0000256" key="10">
    <source>
        <dbReference type="SAM" id="MobiDB-lite"/>
    </source>
</evidence>
<feature type="region of interest" description="Disordered" evidence="10">
    <location>
        <begin position="578"/>
        <end position="609"/>
    </location>
</feature>
<dbReference type="Pfam" id="PF00069">
    <property type="entry name" value="Pkinase"/>
    <property type="match status" value="1"/>
</dbReference>
<evidence type="ECO:0000256" key="8">
    <source>
        <dbReference type="PIRSR" id="PIRSR630616-3"/>
    </source>
</evidence>
<dbReference type="Proteomes" id="UP000646827">
    <property type="component" value="Unassembled WGS sequence"/>
</dbReference>
<keyword evidence="2" id="KW-0808">Transferase</keyword>
<feature type="binding site" evidence="7 9">
    <location>
        <position position="121"/>
    </location>
    <ligand>
        <name>ATP</name>
        <dbReference type="ChEBI" id="CHEBI:30616"/>
    </ligand>
</feature>
<dbReference type="SUPFAM" id="SSF56112">
    <property type="entry name" value="Protein kinase-like (PK-like)"/>
    <property type="match status" value="1"/>
</dbReference>
<evidence type="ECO:0000256" key="2">
    <source>
        <dbReference type="ARBA" id="ARBA00022679"/>
    </source>
</evidence>
<dbReference type="OrthoDB" id="193931at2759"/>
<dbReference type="InterPro" id="IPR008271">
    <property type="entry name" value="Ser/Thr_kinase_AS"/>
</dbReference>
<feature type="region of interest" description="Disordered" evidence="10">
    <location>
        <begin position="667"/>
        <end position="704"/>
    </location>
</feature>
<feature type="compositionally biased region" description="Low complexity" evidence="10">
    <location>
        <begin position="625"/>
        <end position="642"/>
    </location>
</feature>
<proteinExistence type="predicted"/>
<organism evidence="12 13">
    <name type="scientific">Circinella minor</name>
    <dbReference type="NCBI Taxonomy" id="1195481"/>
    <lineage>
        <taxon>Eukaryota</taxon>
        <taxon>Fungi</taxon>
        <taxon>Fungi incertae sedis</taxon>
        <taxon>Mucoromycota</taxon>
        <taxon>Mucoromycotina</taxon>
        <taxon>Mucoromycetes</taxon>
        <taxon>Mucorales</taxon>
        <taxon>Lichtheimiaceae</taxon>
        <taxon>Circinella</taxon>
    </lineage>
</organism>
<evidence type="ECO:0000256" key="9">
    <source>
        <dbReference type="PROSITE-ProRule" id="PRU10141"/>
    </source>
</evidence>
<feature type="compositionally biased region" description="Polar residues" evidence="10">
    <location>
        <begin position="482"/>
        <end position="496"/>
    </location>
</feature>
<feature type="binding site" evidence="7">
    <location>
        <position position="234"/>
    </location>
    <ligand>
        <name>ATP</name>
        <dbReference type="ChEBI" id="CHEBI:30616"/>
    </ligand>
</feature>
<evidence type="ECO:0000256" key="6">
    <source>
        <dbReference type="PIRSR" id="PIRSR630616-1"/>
    </source>
</evidence>
<feature type="region of interest" description="Disordered" evidence="10">
    <location>
        <begin position="1"/>
        <end position="83"/>
    </location>
</feature>
<evidence type="ECO:0000259" key="11">
    <source>
        <dbReference type="PROSITE" id="PS50011"/>
    </source>
</evidence>
<feature type="active site" description="Proton acceptor" evidence="6">
    <location>
        <position position="216"/>
    </location>
</feature>
<feature type="compositionally biased region" description="Basic residues" evidence="10">
    <location>
        <begin position="469"/>
        <end position="480"/>
    </location>
</feature>
<protein>
    <recommendedName>
        <fullName evidence="11">Protein kinase domain-containing protein</fullName>
    </recommendedName>
</protein>
<dbReference type="Gene3D" id="1.10.510.10">
    <property type="entry name" value="Transferase(Phosphotransferase) domain 1"/>
    <property type="match status" value="1"/>
</dbReference>
<feature type="compositionally biased region" description="Pro residues" evidence="10">
    <location>
        <begin position="48"/>
        <end position="67"/>
    </location>
</feature>
<evidence type="ECO:0000313" key="12">
    <source>
        <dbReference type="EMBL" id="KAG2224891.1"/>
    </source>
</evidence>
<evidence type="ECO:0000256" key="3">
    <source>
        <dbReference type="ARBA" id="ARBA00022741"/>
    </source>
</evidence>
<feature type="region of interest" description="Disordered" evidence="10">
    <location>
        <begin position="469"/>
        <end position="496"/>
    </location>
</feature>
<feature type="domain" description="Protein kinase" evidence="11">
    <location>
        <begin position="92"/>
        <end position="346"/>
    </location>
</feature>
<dbReference type="InterPro" id="IPR000719">
    <property type="entry name" value="Prot_kinase_dom"/>
</dbReference>
<dbReference type="EMBL" id="JAEPRB010000035">
    <property type="protein sequence ID" value="KAG2224891.1"/>
    <property type="molecule type" value="Genomic_DNA"/>
</dbReference>
<dbReference type="SMART" id="SM00220">
    <property type="entry name" value="S_TKc"/>
    <property type="match status" value="1"/>
</dbReference>
<keyword evidence="5 7" id="KW-0067">ATP-binding</keyword>
<feature type="compositionally biased region" description="Basic residues" evidence="10">
    <location>
        <begin position="673"/>
        <end position="682"/>
    </location>
</feature>
<dbReference type="InterPro" id="IPR011009">
    <property type="entry name" value="Kinase-like_dom_sf"/>
</dbReference>
<keyword evidence="1" id="KW-0723">Serine/threonine-protein kinase</keyword>
<dbReference type="AlphaFoldDB" id="A0A8H7S943"/>
<dbReference type="PROSITE" id="PS00108">
    <property type="entry name" value="PROTEIN_KINASE_ST"/>
    <property type="match status" value="1"/>
</dbReference>
<reference evidence="12 13" key="1">
    <citation type="submission" date="2020-12" db="EMBL/GenBank/DDBJ databases">
        <title>Metabolic potential, ecology and presence of endohyphal bacteria is reflected in genomic diversity of Mucoromycotina.</title>
        <authorList>
            <person name="Muszewska A."/>
            <person name="Okrasinska A."/>
            <person name="Steczkiewicz K."/>
            <person name="Drgas O."/>
            <person name="Orlowska M."/>
            <person name="Perlinska-Lenart U."/>
            <person name="Aleksandrzak-Piekarczyk T."/>
            <person name="Szatraj K."/>
            <person name="Zielenkiewicz U."/>
            <person name="Pilsyk S."/>
            <person name="Malc E."/>
            <person name="Mieczkowski P."/>
            <person name="Kruszewska J.S."/>
            <person name="Biernat P."/>
            <person name="Pawlowska J."/>
        </authorList>
    </citation>
    <scope>NUCLEOTIDE SEQUENCE [LARGE SCALE GENOMIC DNA]</scope>
    <source>
        <strain evidence="12 13">CBS 142.35</strain>
    </source>
</reference>
<evidence type="ECO:0000313" key="13">
    <source>
        <dbReference type="Proteomes" id="UP000646827"/>
    </source>
</evidence>
<dbReference type="PANTHER" id="PTHR24350">
    <property type="entry name" value="SERINE/THREONINE-PROTEIN KINASE IAL-RELATED"/>
    <property type="match status" value="1"/>
</dbReference>
<sequence length="757" mass="87191">MPLRTVADQLRTKLRRRQSQFLPKQQQEDLKSIASSRRSHHGQQNAPPTAPTPTPPTPPPPPPPPQPSSNNNKNKKEYPPSTDTLLNGIGEYNFLEQIGHGKFSKVMLAEHYITGERFAVKIIDKRKHEYRVMSRLVREVTLMEVINHKNVIHLYETYETAETLYLIMEYVPGLNLDEHLQRSRNGSLSETEARAIFRQVVSAVDHCHRKWIVHRDIKTPNILLMQDGQIRLADFGLGNRFGHQRLKTLCGSMLYYSPEIFSGQRYTGPEIDCWCLGVTLFRMTAGFEPFAHARNPDQLKKYVVSGNYPMPENLSSELQQTIRKCLSVDRRKRLGVRLALKDDPWLNDHGQLPDLFADTDRDYFPLTTDRERTRQRYLKDMEEEKRRGCHVKKTILYHPINPSIYFTSRSMHYTPYSKRDEVVQAQELLQKNLIKTVRTQLKQAQLQPLPSADMHSPLYRLLRKFKMPQQLHHHHHHHHTSPAEQQPQQQRLKKTASTLSLSQLYQRVTKDQITYYQVIGTEKEMVVLVRAACELLGITYRHDSPLRLACVMTMHNCDTNNNEGSGSWFHGLKDRKKTTASSSTPILNNNNSNSQQQQDQHGSQQQDQYTNASFATAATDVPGQRSSLLSNNSTSTGNNRWSRTFKRLSMPFSNQQDTVMMPWSQSFQLQSSTHHHSSHHHQQQQQQQQQTTSQSNNSGSEQEKESTVVFTIEAFVATGNVIGLRYSRVEGSGKVFKYAKGWITGVLAYNTEPRPQK</sequence>
<feature type="cross-link" description="Glycyl lysine isopeptide (Lys-Gly) (interchain with G-Cter in SUMO2)" evidence="8">
    <location>
        <position position="218"/>
    </location>
</feature>
<dbReference type="PROSITE" id="PS50011">
    <property type="entry name" value="PROTEIN_KINASE_DOM"/>
    <property type="match status" value="1"/>
</dbReference>
<dbReference type="PROSITE" id="PS00107">
    <property type="entry name" value="PROTEIN_KINASE_ATP"/>
    <property type="match status" value="1"/>
</dbReference>
<evidence type="ECO:0000256" key="1">
    <source>
        <dbReference type="ARBA" id="ARBA00022527"/>
    </source>
</evidence>
<evidence type="ECO:0000256" key="4">
    <source>
        <dbReference type="ARBA" id="ARBA00022777"/>
    </source>
</evidence>
<evidence type="ECO:0000256" key="7">
    <source>
        <dbReference type="PIRSR" id="PIRSR630616-2"/>
    </source>
</evidence>
<feature type="compositionally biased region" description="Low complexity" evidence="10">
    <location>
        <begin position="683"/>
        <end position="695"/>
    </location>
</feature>
<dbReference type="FunFam" id="3.30.200.20:FF:000003">
    <property type="entry name" value="Non-specific serine/threonine protein kinase"/>
    <property type="match status" value="1"/>
</dbReference>
<gene>
    <name evidence="12" type="ORF">INT45_010840</name>
</gene>
<feature type="compositionally biased region" description="Low complexity" evidence="10">
    <location>
        <begin position="588"/>
        <end position="608"/>
    </location>
</feature>
<name>A0A8H7S943_9FUNG</name>
<evidence type="ECO:0000256" key="5">
    <source>
        <dbReference type="ARBA" id="ARBA00022840"/>
    </source>
</evidence>
<dbReference type="InterPro" id="IPR030616">
    <property type="entry name" value="Aur-like"/>
</dbReference>
<dbReference type="GO" id="GO:0004674">
    <property type="term" value="F:protein serine/threonine kinase activity"/>
    <property type="evidence" value="ECO:0007669"/>
    <property type="project" value="UniProtKB-KW"/>
</dbReference>